<dbReference type="GO" id="GO:0005783">
    <property type="term" value="C:endoplasmic reticulum"/>
    <property type="evidence" value="ECO:0000318"/>
    <property type="project" value="GO_Central"/>
</dbReference>
<dbReference type="GO" id="GO:0001676">
    <property type="term" value="P:long-chain fatty acid metabolic process"/>
    <property type="evidence" value="ECO:0000318"/>
    <property type="project" value="GO_Central"/>
</dbReference>
<dbReference type="VEuPathDB" id="AmoebaDB:DICPUDRAFT_157845"/>
<dbReference type="InterPro" id="IPR042099">
    <property type="entry name" value="ANL_N_sf"/>
</dbReference>
<dbReference type="SUPFAM" id="SSF51735">
    <property type="entry name" value="NAD(P)-binding Rossmann-fold domains"/>
    <property type="match status" value="1"/>
</dbReference>
<dbReference type="PROSITE" id="PS00455">
    <property type="entry name" value="AMP_BINDING"/>
    <property type="match status" value="1"/>
</dbReference>
<dbReference type="PROSITE" id="PS50075">
    <property type="entry name" value="CARRIER"/>
    <property type="match status" value="1"/>
</dbReference>
<dbReference type="GO" id="GO:0008270">
    <property type="term" value="F:zinc ion binding"/>
    <property type="evidence" value="ECO:0007669"/>
    <property type="project" value="UniProtKB-KW"/>
</dbReference>
<evidence type="ECO:0000313" key="8">
    <source>
        <dbReference type="Proteomes" id="UP000001064"/>
    </source>
</evidence>
<accession>F1A052</accession>
<keyword evidence="5" id="KW-0862">Zinc</keyword>
<dbReference type="Pfam" id="PF00501">
    <property type="entry name" value="AMP-binding"/>
    <property type="match status" value="1"/>
</dbReference>
<keyword evidence="2" id="KW-0597">Phosphoprotein</keyword>
<evidence type="ECO:0000256" key="1">
    <source>
        <dbReference type="ARBA" id="ARBA00022450"/>
    </source>
</evidence>
<dbReference type="Proteomes" id="UP000001064">
    <property type="component" value="Unassembled WGS sequence"/>
</dbReference>
<dbReference type="SUPFAM" id="SSF47336">
    <property type="entry name" value="ACP-like"/>
    <property type="match status" value="1"/>
</dbReference>
<keyword evidence="1" id="KW-0596">Phosphopantetheine</keyword>
<dbReference type="InterPro" id="IPR000873">
    <property type="entry name" value="AMP-dep_synth/lig_dom"/>
</dbReference>
<dbReference type="PANTHER" id="PTHR43272:SF91">
    <property type="entry name" value="CARRIER DOMAIN-CONTAINING PROTEIN"/>
    <property type="match status" value="1"/>
</dbReference>
<dbReference type="GeneID" id="10510520"/>
<name>F1A052_DICPU</name>
<dbReference type="InterPro" id="IPR010080">
    <property type="entry name" value="Thioester_reductase-like_dom"/>
</dbReference>
<dbReference type="Pfam" id="PF00569">
    <property type="entry name" value="ZZ"/>
    <property type="match status" value="1"/>
</dbReference>
<evidence type="ECO:0000256" key="5">
    <source>
        <dbReference type="ARBA" id="ARBA00022833"/>
    </source>
</evidence>
<dbReference type="OMA" id="RTHMMEN"/>
<sequence length="1291" mass="146805">MFGEFKKLLGFKKNTISVVDNPEKKENDTSYNLKGNEINNKSSVHYGCNGCTGEIIGDVNERYCCTECSDFDICKDCYNKEIIINYAIYESDKLSTYTEEEIKEKERKKQEALVNYEPVKHHDDAPPHLHRLTLEMKTQFQLVYELRGKTLFETMRNSFQQFSDRSCLGYRDKVQVSEKYPLGLSDYKWKTYKQVYESSLQVANSISHYLEPNDFISIYMDNCLEWYVSDFASLWCNLVVVPIHHQSNNLNLLEILSNSDTKCISLSKDSFKNFIELFEQVDEKTLKEKPLSVKLIIHKEDEFDKELVAKLPEGIVFKTWNEVIQFGKENPSKWELKPPTDIENQLASVTYTSGSTGLPKGVMKTDKTWNLLVCDSFIYYPNVILSYNTLSHSQRLSDWRYLYQGSRVGIYSGSMDTLFDDISQIRPHSFWAVPRFWNLLYSQYKNDLKEYTKLNPNEPLPLAKLHCQKQIKALLGNRIKTLVTGGAPTSKEVLTFLNSVWKDINISNSYGLTEISGVCVDGFISDDIEFRIDPVPSFNYYPTDKPHPRGELVVKGPYMSSGYYKNQDLTSQSFSGGWFKTGDIVELVGSRKVNIIDRIKHAFKLANGEFVTPEPLENQFQGSVLIDQMFIHGNSLKTFLVAVVKPSIFCLKQLNLIDKELDDQQAEQEIITNIDQLISSTVLKSKIYEEINKISQEKKLANYEIPKIISLDFTKWTIDNELITGSGKFSRANLYKHYKETIEKMFDTIDVIQDSLRNNNSSNIENTGSDPTLIADYLKSVLNITDGDADLSQLSFTQIGGDSLGAVKLSTILREKEGLDISPQLILNQNFNLSNLTKIIGQKQDNNESSSSRGENDIINKFKVNWDDEMKLDSDIINKISMLKSKNGSLEYIKSNSNVLLTGVTGFLGIFSLYELINCNNIKNIYCIMRNIKFREDGIQKLIGILENSSIQVKNIREKVIPVSGDLSMENFGVSDTDYELLSKTVDIVIHNGAVVNMALPYANMKATNVQSTRDIIRFCLSNTTTAKPQNEKDINNTNTNKNNSRNGLVKRLVYISTVGVLFGTTNNGNLIDESITPSTEYLDQGTGYNQSKLIADILVREAASLGLPAMIFRPGTIFAHSMTGFENQIDFIGLTIKGILGSKTYPINYDGGNLNLSPVDWVSSSIISLVNNEITWASFNNAAEIYHMVNKNILPLEKLCKYLNENIKIEKKQFDEWKSIQFSSPSNPLYPISNLFSNSNRFPSGNKIINTKTIKVLESINKSQCPEITSKMVKNYVNYLNLKKMIKEFK</sequence>
<dbReference type="InterPro" id="IPR009081">
    <property type="entry name" value="PP-bd_ACP"/>
</dbReference>
<dbReference type="GO" id="GO:0016020">
    <property type="term" value="C:membrane"/>
    <property type="evidence" value="ECO:0000318"/>
    <property type="project" value="GO_Central"/>
</dbReference>
<reference evidence="8" key="1">
    <citation type="journal article" date="2011" name="Genome Biol.">
        <title>Comparative genomics of the social amoebae Dictyostelium discoideum and Dictyostelium purpureum.</title>
        <authorList>
            <consortium name="US DOE Joint Genome Institute (JGI-PGF)"/>
            <person name="Sucgang R."/>
            <person name="Kuo A."/>
            <person name="Tian X."/>
            <person name="Salerno W."/>
            <person name="Parikh A."/>
            <person name="Feasley C.L."/>
            <person name="Dalin E."/>
            <person name="Tu H."/>
            <person name="Huang E."/>
            <person name="Barry K."/>
            <person name="Lindquist E."/>
            <person name="Shapiro H."/>
            <person name="Bruce D."/>
            <person name="Schmutz J."/>
            <person name="Salamov A."/>
            <person name="Fey P."/>
            <person name="Gaudet P."/>
            <person name="Anjard C."/>
            <person name="Babu M.M."/>
            <person name="Basu S."/>
            <person name="Bushmanova Y."/>
            <person name="van der Wel H."/>
            <person name="Katoh-Kurasawa M."/>
            <person name="Dinh C."/>
            <person name="Coutinho P.M."/>
            <person name="Saito T."/>
            <person name="Elias M."/>
            <person name="Schaap P."/>
            <person name="Kay R.R."/>
            <person name="Henrissat B."/>
            <person name="Eichinger L."/>
            <person name="Rivero F."/>
            <person name="Putnam N.H."/>
            <person name="West C.M."/>
            <person name="Loomis W.F."/>
            <person name="Chisholm R.L."/>
            <person name="Shaulsky G."/>
            <person name="Strassmann J.E."/>
            <person name="Queller D.C."/>
            <person name="Kuspa A."/>
            <person name="Grigoriev I.V."/>
        </authorList>
    </citation>
    <scope>NUCLEOTIDE SEQUENCE [LARGE SCALE GENOMIC DNA]</scope>
    <source>
        <strain evidence="8">QSDP1</strain>
    </source>
</reference>
<dbReference type="RefSeq" id="XP_003293049.1">
    <property type="nucleotide sequence ID" value="XM_003293001.1"/>
</dbReference>
<dbReference type="EMBL" id="GL871330">
    <property type="protein sequence ID" value="EGC30425.1"/>
    <property type="molecule type" value="Genomic_DNA"/>
</dbReference>
<dbReference type="STRING" id="5786.F1A052"/>
<protein>
    <recommendedName>
        <fullName evidence="6">Carrier domain-containing protein</fullName>
    </recommendedName>
</protein>
<proteinExistence type="predicted"/>
<feature type="domain" description="Carrier" evidence="6">
    <location>
        <begin position="768"/>
        <end position="844"/>
    </location>
</feature>
<dbReference type="PROSITE" id="PS00012">
    <property type="entry name" value="PHOSPHOPANTETHEINE"/>
    <property type="match status" value="1"/>
</dbReference>
<evidence type="ECO:0000259" key="6">
    <source>
        <dbReference type="PROSITE" id="PS50075"/>
    </source>
</evidence>
<dbReference type="Gene3D" id="3.30.60.90">
    <property type="match status" value="1"/>
</dbReference>
<dbReference type="Pfam" id="PF00550">
    <property type="entry name" value="PP-binding"/>
    <property type="match status" value="1"/>
</dbReference>
<dbReference type="InParanoid" id="F1A052"/>
<dbReference type="OrthoDB" id="1700726at2759"/>
<dbReference type="Gene3D" id="3.40.50.720">
    <property type="entry name" value="NAD(P)-binding Rossmann-like Domain"/>
    <property type="match status" value="1"/>
</dbReference>
<dbReference type="InterPro" id="IPR020845">
    <property type="entry name" value="AMP-binding_CS"/>
</dbReference>
<dbReference type="Pfam" id="PF07993">
    <property type="entry name" value="NAD_binding_4"/>
    <property type="match status" value="1"/>
</dbReference>
<dbReference type="SUPFAM" id="SSF56801">
    <property type="entry name" value="Acetyl-CoA synthetase-like"/>
    <property type="match status" value="1"/>
</dbReference>
<dbReference type="InterPro" id="IPR006162">
    <property type="entry name" value="Ppantetheine_attach_site"/>
</dbReference>
<evidence type="ECO:0000256" key="2">
    <source>
        <dbReference type="ARBA" id="ARBA00022553"/>
    </source>
</evidence>
<dbReference type="eggNOG" id="KOG1178">
    <property type="taxonomic scope" value="Eukaryota"/>
</dbReference>
<dbReference type="PANTHER" id="PTHR43272">
    <property type="entry name" value="LONG-CHAIN-FATTY-ACID--COA LIGASE"/>
    <property type="match status" value="1"/>
</dbReference>
<dbReference type="InterPro" id="IPR000433">
    <property type="entry name" value="Znf_ZZ"/>
</dbReference>
<dbReference type="eggNOG" id="KOG1256">
    <property type="taxonomic scope" value="Eukaryota"/>
</dbReference>
<dbReference type="SUPFAM" id="SSF57850">
    <property type="entry name" value="RING/U-box"/>
    <property type="match status" value="1"/>
</dbReference>
<dbReference type="CDD" id="cd05235">
    <property type="entry name" value="SDR_e1"/>
    <property type="match status" value="1"/>
</dbReference>
<gene>
    <name evidence="7" type="ORF">DICPUDRAFT_157845</name>
</gene>
<dbReference type="GO" id="GO:0004467">
    <property type="term" value="F:long-chain fatty acid-CoA ligase activity"/>
    <property type="evidence" value="ECO:0000318"/>
    <property type="project" value="GO_Central"/>
</dbReference>
<dbReference type="InterPro" id="IPR013120">
    <property type="entry name" value="FAR_NAD-bd"/>
</dbReference>
<keyword evidence="8" id="KW-1185">Reference proteome</keyword>
<dbReference type="InterPro" id="IPR036736">
    <property type="entry name" value="ACP-like_sf"/>
</dbReference>
<keyword evidence="4" id="KW-0863">Zinc-finger</keyword>
<evidence type="ECO:0000313" key="7">
    <source>
        <dbReference type="EMBL" id="EGC30425.1"/>
    </source>
</evidence>
<organism evidence="7 8">
    <name type="scientific">Dictyostelium purpureum</name>
    <name type="common">Slime mold</name>
    <dbReference type="NCBI Taxonomy" id="5786"/>
    <lineage>
        <taxon>Eukaryota</taxon>
        <taxon>Amoebozoa</taxon>
        <taxon>Evosea</taxon>
        <taxon>Eumycetozoa</taxon>
        <taxon>Dictyostelia</taxon>
        <taxon>Dictyosteliales</taxon>
        <taxon>Dictyosteliaceae</taxon>
        <taxon>Dictyostelium</taxon>
    </lineage>
</organism>
<dbReference type="InterPro" id="IPR036291">
    <property type="entry name" value="NAD(P)-bd_dom_sf"/>
</dbReference>
<dbReference type="KEGG" id="dpp:DICPUDRAFT_157845"/>
<dbReference type="SMART" id="SM00291">
    <property type="entry name" value="ZnF_ZZ"/>
    <property type="match status" value="1"/>
</dbReference>
<evidence type="ECO:0000256" key="3">
    <source>
        <dbReference type="ARBA" id="ARBA00022723"/>
    </source>
</evidence>
<dbReference type="Gene3D" id="3.40.50.12780">
    <property type="entry name" value="N-terminal domain of ligase-like"/>
    <property type="match status" value="1"/>
</dbReference>
<dbReference type="InterPro" id="IPR043145">
    <property type="entry name" value="Znf_ZZ_sf"/>
</dbReference>
<dbReference type="CDD" id="cd02249">
    <property type="entry name" value="ZZ"/>
    <property type="match status" value="1"/>
</dbReference>
<keyword evidence="3" id="KW-0479">Metal-binding</keyword>
<evidence type="ECO:0000256" key="4">
    <source>
        <dbReference type="ARBA" id="ARBA00022771"/>
    </source>
</evidence>
<dbReference type="Gene3D" id="1.10.1200.10">
    <property type="entry name" value="ACP-like"/>
    <property type="match status" value="1"/>
</dbReference>